<accession>A0A6C0F562</accession>
<dbReference type="EMBL" id="MN738741">
    <property type="protein sequence ID" value="QHT36334.1"/>
    <property type="molecule type" value="Genomic_DNA"/>
</dbReference>
<organism evidence="1">
    <name type="scientific">viral metagenome</name>
    <dbReference type="NCBI Taxonomy" id="1070528"/>
    <lineage>
        <taxon>unclassified sequences</taxon>
        <taxon>metagenomes</taxon>
        <taxon>organismal metagenomes</taxon>
    </lineage>
</organism>
<dbReference type="AlphaFoldDB" id="A0A6C0F562"/>
<protein>
    <submittedName>
        <fullName evidence="1">Uncharacterized protein</fullName>
    </submittedName>
</protein>
<proteinExistence type="predicted"/>
<reference evidence="1" key="1">
    <citation type="journal article" date="2020" name="Nature">
        <title>Giant virus diversity and host interactions through global metagenomics.</title>
        <authorList>
            <person name="Schulz F."/>
            <person name="Roux S."/>
            <person name="Paez-Espino D."/>
            <person name="Jungbluth S."/>
            <person name="Walsh D.A."/>
            <person name="Denef V.J."/>
            <person name="McMahon K.D."/>
            <person name="Konstantinidis K.T."/>
            <person name="Eloe-Fadrosh E.A."/>
            <person name="Kyrpides N.C."/>
            <person name="Woyke T."/>
        </authorList>
    </citation>
    <scope>NUCLEOTIDE SEQUENCE</scope>
    <source>
        <strain evidence="1">GVMAG-S-ERX555931-87</strain>
    </source>
</reference>
<sequence>MEPFIIDFYNEMPYGVNVIENMNKELIKIQDENSILNDKVLDLKRLIENNNRLHELEIMVKELQILKLKRKKKSFGCF</sequence>
<evidence type="ECO:0000313" key="1">
    <source>
        <dbReference type="EMBL" id="QHT36334.1"/>
    </source>
</evidence>
<name>A0A6C0F562_9ZZZZ</name>